<protein>
    <submittedName>
        <fullName evidence="2">Glyoxalase/bleomycin resistance protein/dioxygenase superfamily-like protein</fullName>
    </submittedName>
</protein>
<dbReference type="AlphaFoldDB" id="M9RUK9"/>
<gene>
    <name evidence="2" type="ORF">OA238_c35210</name>
</gene>
<dbReference type="Gene3D" id="3.10.180.10">
    <property type="entry name" value="2,3-Dihydroxybiphenyl 1,2-Dioxygenase, domain 1"/>
    <property type="match status" value="1"/>
</dbReference>
<dbReference type="EMBL" id="CP003742">
    <property type="protein sequence ID" value="AGI73490.1"/>
    <property type="molecule type" value="Genomic_DNA"/>
</dbReference>
<dbReference type="Proteomes" id="UP000004688">
    <property type="component" value="Chromosome"/>
</dbReference>
<dbReference type="Pfam" id="PF00903">
    <property type="entry name" value="Glyoxalase"/>
    <property type="match status" value="1"/>
</dbReference>
<evidence type="ECO:0000313" key="3">
    <source>
        <dbReference type="Proteomes" id="UP000004688"/>
    </source>
</evidence>
<proteinExistence type="predicted"/>
<dbReference type="KEGG" id="oar:OA238_c35210"/>
<dbReference type="InterPro" id="IPR004360">
    <property type="entry name" value="Glyas_Fos-R_dOase_dom"/>
</dbReference>
<organism evidence="2 3">
    <name type="scientific">Octadecabacter arcticus 238</name>
    <dbReference type="NCBI Taxonomy" id="391616"/>
    <lineage>
        <taxon>Bacteria</taxon>
        <taxon>Pseudomonadati</taxon>
        <taxon>Pseudomonadota</taxon>
        <taxon>Alphaproteobacteria</taxon>
        <taxon>Rhodobacterales</taxon>
        <taxon>Roseobacteraceae</taxon>
        <taxon>Octadecabacter</taxon>
    </lineage>
</organism>
<keyword evidence="3" id="KW-1185">Reference proteome</keyword>
<sequence>MTHQPIVACTEIPVTDMKKASAFYGEVFGWNMEITRMGPFEVAVFNGADEGAGGHLCLGTPPTDGGTVTHLTVSDTVEDAAARLTVAGGTVDSPVIDIPAGRYLYARDLDGNRLGLFELGKAA</sequence>
<evidence type="ECO:0000259" key="1">
    <source>
        <dbReference type="PROSITE" id="PS51819"/>
    </source>
</evidence>
<dbReference type="PROSITE" id="PS51819">
    <property type="entry name" value="VOC"/>
    <property type="match status" value="1"/>
</dbReference>
<name>M9RUK9_9RHOB</name>
<dbReference type="GO" id="GO:0051213">
    <property type="term" value="F:dioxygenase activity"/>
    <property type="evidence" value="ECO:0007669"/>
    <property type="project" value="UniProtKB-KW"/>
</dbReference>
<dbReference type="HOGENOM" id="CLU_127592_0_0_5"/>
<dbReference type="InterPro" id="IPR037523">
    <property type="entry name" value="VOC_core"/>
</dbReference>
<feature type="domain" description="VOC" evidence="1">
    <location>
        <begin position="6"/>
        <end position="119"/>
    </location>
</feature>
<dbReference type="InterPro" id="IPR029068">
    <property type="entry name" value="Glyas_Bleomycin-R_OHBP_Dase"/>
</dbReference>
<dbReference type="eggNOG" id="COG3324">
    <property type="taxonomic scope" value="Bacteria"/>
</dbReference>
<reference evidence="2 3" key="1">
    <citation type="journal article" date="2013" name="PLoS ONE">
        <title>Poles Apart: Arctic and Antarctic Octadecabacter strains Share High Genome Plasticity and a New Type of Xanthorhodopsin.</title>
        <authorList>
            <person name="Vollmers J."/>
            <person name="Voget S."/>
            <person name="Dietrich S."/>
            <person name="Gollnow K."/>
            <person name="Smits M."/>
            <person name="Meyer K."/>
            <person name="Brinkhoff T."/>
            <person name="Simon M."/>
            <person name="Daniel R."/>
        </authorList>
    </citation>
    <scope>NUCLEOTIDE SEQUENCE [LARGE SCALE GENOMIC DNA]</scope>
    <source>
        <strain evidence="2 3">238</strain>
    </source>
</reference>
<keyword evidence="2" id="KW-0560">Oxidoreductase</keyword>
<evidence type="ECO:0000313" key="2">
    <source>
        <dbReference type="EMBL" id="AGI73490.1"/>
    </source>
</evidence>
<dbReference type="RefSeq" id="WP_015496495.1">
    <property type="nucleotide sequence ID" value="NC_020908.1"/>
</dbReference>
<keyword evidence="2" id="KW-0223">Dioxygenase</keyword>
<dbReference type="SUPFAM" id="SSF54593">
    <property type="entry name" value="Glyoxalase/Bleomycin resistance protein/Dihydroxybiphenyl dioxygenase"/>
    <property type="match status" value="1"/>
</dbReference>
<dbReference type="InterPro" id="IPR052164">
    <property type="entry name" value="Anthracycline_SecMetBiosynth"/>
</dbReference>
<dbReference type="CDD" id="cd07247">
    <property type="entry name" value="SgaA_N_like"/>
    <property type="match status" value="1"/>
</dbReference>
<dbReference type="PANTHER" id="PTHR33993:SF1">
    <property type="entry name" value="GLYOXALASE FAMILY PROTEIN"/>
    <property type="match status" value="1"/>
</dbReference>
<dbReference type="STRING" id="391616.OA238_c35210"/>
<dbReference type="OrthoDB" id="9793039at2"/>
<accession>M9RUK9</accession>
<dbReference type="PANTHER" id="PTHR33993">
    <property type="entry name" value="GLYOXALASE-RELATED"/>
    <property type="match status" value="1"/>
</dbReference>